<gene>
    <name evidence="1" type="ORF">PCOR1329_LOCUS66284</name>
</gene>
<reference evidence="1" key="1">
    <citation type="submission" date="2023-10" db="EMBL/GenBank/DDBJ databases">
        <authorList>
            <person name="Chen Y."/>
            <person name="Shah S."/>
            <person name="Dougan E. K."/>
            <person name="Thang M."/>
            <person name="Chan C."/>
        </authorList>
    </citation>
    <scope>NUCLEOTIDE SEQUENCE [LARGE SCALE GENOMIC DNA]</scope>
</reference>
<name>A0ABN9WHG6_9DINO</name>
<keyword evidence="2" id="KW-1185">Reference proteome</keyword>
<dbReference type="Proteomes" id="UP001189429">
    <property type="component" value="Unassembled WGS sequence"/>
</dbReference>
<evidence type="ECO:0000313" key="2">
    <source>
        <dbReference type="Proteomes" id="UP001189429"/>
    </source>
</evidence>
<protein>
    <submittedName>
        <fullName evidence="1">Uncharacterized protein</fullName>
    </submittedName>
</protein>
<dbReference type="EMBL" id="CAUYUJ010018527">
    <property type="protein sequence ID" value="CAK0884305.1"/>
    <property type="molecule type" value="Genomic_DNA"/>
</dbReference>
<accession>A0ABN9WHG6</accession>
<proteinExistence type="predicted"/>
<comment type="caution">
    <text evidence="1">The sequence shown here is derived from an EMBL/GenBank/DDBJ whole genome shotgun (WGS) entry which is preliminary data.</text>
</comment>
<evidence type="ECO:0000313" key="1">
    <source>
        <dbReference type="EMBL" id="CAK0884305.1"/>
    </source>
</evidence>
<sequence>MQKGRGGKPMHAVHVRLPLFVTLEINRWNEPGEGDYINVAITMSAQPGQDGHCGTFNGNQEDDTRAMIRSRLGTTGVAAEHLLFHTKTPVTAPNRPDLNDCPREKTEHARGVCAARDPKGMPSSECMIDVCFGGDAFADEGAYD</sequence>
<organism evidence="1 2">
    <name type="scientific">Prorocentrum cordatum</name>
    <dbReference type="NCBI Taxonomy" id="2364126"/>
    <lineage>
        <taxon>Eukaryota</taxon>
        <taxon>Sar</taxon>
        <taxon>Alveolata</taxon>
        <taxon>Dinophyceae</taxon>
        <taxon>Prorocentrales</taxon>
        <taxon>Prorocentraceae</taxon>
        <taxon>Prorocentrum</taxon>
    </lineage>
</organism>